<accession>A0A4C1ZRV1</accession>
<gene>
    <name evidence="2" type="ORF">EVAR_68285_1</name>
</gene>
<name>A0A4C1ZRV1_EUMVA</name>
<proteinExistence type="predicted"/>
<evidence type="ECO:0000256" key="1">
    <source>
        <dbReference type="SAM" id="MobiDB-lite"/>
    </source>
</evidence>
<feature type="region of interest" description="Disordered" evidence="1">
    <location>
        <begin position="105"/>
        <end position="124"/>
    </location>
</feature>
<organism evidence="2 3">
    <name type="scientific">Eumeta variegata</name>
    <name type="common">Bagworm moth</name>
    <name type="synonym">Eumeta japonica</name>
    <dbReference type="NCBI Taxonomy" id="151549"/>
    <lineage>
        <taxon>Eukaryota</taxon>
        <taxon>Metazoa</taxon>
        <taxon>Ecdysozoa</taxon>
        <taxon>Arthropoda</taxon>
        <taxon>Hexapoda</taxon>
        <taxon>Insecta</taxon>
        <taxon>Pterygota</taxon>
        <taxon>Neoptera</taxon>
        <taxon>Endopterygota</taxon>
        <taxon>Lepidoptera</taxon>
        <taxon>Glossata</taxon>
        <taxon>Ditrysia</taxon>
        <taxon>Tineoidea</taxon>
        <taxon>Psychidae</taxon>
        <taxon>Oiketicinae</taxon>
        <taxon>Eumeta</taxon>
    </lineage>
</organism>
<keyword evidence="3" id="KW-1185">Reference proteome</keyword>
<evidence type="ECO:0000313" key="3">
    <source>
        <dbReference type="Proteomes" id="UP000299102"/>
    </source>
</evidence>
<dbReference type="Proteomes" id="UP000299102">
    <property type="component" value="Unassembled WGS sequence"/>
</dbReference>
<reference evidence="2 3" key="1">
    <citation type="journal article" date="2019" name="Commun. Biol.">
        <title>The bagworm genome reveals a unique fibroin gene that provides high tensile strength.</title>
        <authorList>
            <person name="Kono N."/>
            <person name="Nakamura H."/>
            <person name="Ohtoshi R."/>
            <person name="Tomita M."/>
            <person name="Numata K."/>
            <person name="Arakawa K."/>
        </authorList>
    </citation>
    <scope>NUCLEOTIDE SEQUENCE [LARGE SCALE GENOMIC DNA]</scope>
</reference>
<protein>
    <submittedName>
        <fullName evidence="2">Uncharacterized protein</fullName>
    </submittedName>
</protein>
<comment type="caution">
    <text evidence="2">The sequence shown here is derived from an EMBL/GenBank/DDBJ whole genome shotgun (WGS) entry which is preliminary data.</text>
</comment>
<dbReference type="EMBL" id="BGZK01002191">
    <property type="protein sequence ID" value="GBP91651.1"/>
    <property type="molecule type" value="Genomic_DNA"/>
</dbReference>
<dbReference type="AlphaFoldDB" id="A0A4C1ZRV1"/>
<evidence type="ECO:0000313" key="2">
    <source>
        <dbReference type="EMBL" id="GBP91651.1"/>
    </source>
</evidence>
<sequence length="124" mass="14451">MFLRKQVAKERLSSDLIWEVFFVSTYRTLKLLTHVYKLQKKRESLFKILFQFDLSKKGMETLEFDTDLTLKNTSRNERGRLRPAASGTNALILFALSGNLSSTRRATRPAHLPRPHNRSCHLML</sequence>